<evidence type="ECO:0000313" key="2">
    <source>
        <dbReference type="EMBL" id="KDO29313.1"/>
    </source>
</evidence>
<gene>
    <name evidence="2" type="ORF">SPRG_05850</name>
</gene>
<keyword evidence="3" id="KW-1185">Reference proteome</keyword>
<sequence length="143" mass="15885">MSITAEYTAYYATFNSLLVLGFIAVVSGLWPVGHTAHQSLDCASYQVIFQVRCTSATIAIGSNARYLTPVVIVLICNAACFLSTRWSLRKLKEPLTDSLFFSRGAKHLYVHDRHTYQGVYYLDRSFGVLTGLLAAFPRSLVPI</sequence>
<dbReference type="GeneID" id="24128227"/>
<dbReference type="AlphaFoldDB" id="A0A067CFQ1"/>
<evidence type="ECO:0000313" key="3">
    <source>
        <dbReference type="Proteomes" id="UP000030745"/>
    </source>
</evidence>
<evidence type="ECO:0000256" key="1">
    <source>
        <dbReference type="SAM" id="Phobius"/>
    </source>
</evidence>
<reference evidence="2 3" key="1">
    <citation type="journal article" date="2013" name="PLoS Genet.">
        <title>Distinctive expansion of potential virulence genes in the genome of the oomycete fish pathogen Saprolegnia parasitica.</title>
        <authorList>
            <person name="Jiang R.H."/>
            <person name="de Bruijn I."/>
            <person name="Haas B.J."/>
            <person name="Belmonte R."/>
            <person name="Lobach L."/>
            <person name="Christie J."/>
            <person name="van den Ackerveken G."/>
            <person name="Bottin A."/>
            <person name="Bulone V."/>
            <person name="Diaz-Moreno S.M."/>
            <person name="Dumas B."/>
            <person name="Fan L."/>
            <person name="Gaulin E."/>
            <person name="Govers F."/>
            <person name="Grenville-Briggs L.J."/>
            <person name="Horner N.R."/>
            <person name="Levin J.Z."/>
            <person name="Mammella M."/>
            <person name="Meijer H.J."/>
            <person name="Morris P."/>
            <person name="Nusbaum C."/>
            <person name="Oome S."/>
            <person name="Phillips A.J."/>
            <person name="van Rooyen D."/>
            <person name="Rzeszutek E."/>
            <person name="Saraiva M."/>
            <person name="Secombes C.J."/>
            <person name="Seidl M.F."/>
            <person name="Snel B."/>
            <person name="Stassen J.H."/>
            <person name="Sykes S."/>
            <person name="Tripathy S."/>
            <person name="van den Berg H."/>
            <person name="Vega-Arreguin J.C."/>
            <person name="Wawra S."/>
            <person name="Young S.K."/>
            <person name="Zeng Q."/>
            <person name="Dieguez-Uribeondo J."/>
            <person name="Russ C."/>
            <person name="Tyler B.M."/>
            <person name="van West P."/>
        </authorList>
    </citation>
    <scope>NUCLEOTIDE SEQUENCE [LARGE SCALE GENOMIC DNA]</scope>
    <source>
        <strain evidence="2 3">CBS 223.65</strain>
    </source>
</reference>
<protein>
    <submittedName>
        <fullName evidence="2">Uncharacterized protein</fullName>
    </submittedName>
</protein>
<feature type="transmembrane region" description="Helical" evidence="1">
    <location>
        <begin position="66"/>
        <end position="84"/>
    </location>
</feature>
<accession>A0A067CFQ1</accession>
<proteinExistence type="predicted"/>
<keyword evidence="1" id="KW-1133">Transmembrane helix</keyword>
<keyword evidence="1" id="KW-0812">Transmembrane</keyword>
<feature type="transmembrane region" description="Helical" evidence="1">
    <location>
        <begin position="7"/>
        <end position="30"/>
    </location>
</feature>
<dbReference type="VEuPathDB" id="FungiDB:SPRG_05850"/>
<keyword evidence="1" id="KW-0472">Membrane</keyword>
<dbReference type="KEGG" id="spar:SPRG_05850"/>
<dbReference type="EMBL" id="KK583206">
    <property type="protein sequence ID" value="KDO29313.1"/>
    <property type="molecule type" value="Genomic_DNA"/>
</dbReference>
<dbReference type="RefSeq" id="XP_012199820.1">
    <property type="nucleotide sequence ID" value="XM_012344430.1"/>
</dbReference>
<name>A0A067CFQ1_SAPPC</name>
<organism evidence="2 3">
    <name type="scientific">Saprolegnia parasitica (strain CBS 223.65)</name>
    <dbReference type="NCBI Taxonomy" id="695850"/>
    <lineage>
        <taxon>Eukaryota</taxon>
        <taxon>Sar</taxon>
        <taxon>Stramenopiles</taxon>
        <taxon>Oomycota</taxon>
        <taxon>Saprolegniomycetes</taxon>
        <taxon>Saprolegniales</taxon>
        <taxon>Saprolegniaceae</taxon>
        <taxon>Saprolegnia</taxon>
    </lineage>
</organism>
<dbReference type="Proteomes" id="UP000030745">
    <property type="component" value="Unassembled WGS sequence"/>
</dbReference>